<evidence type="ECO:0000256" key="2">
    <source>
        <dbReference type="ARBA" id="ARBA00022723"/>
    </source>
</evidence>
<dbReference type="SUPFAM" id="SSF51316">
    <property type="entry name" value="Mss4-like"/>
    <property type="match status" value="1"/>
</dbReference>
<evidence type="ECO:0000313" key="5">
    <source>
        <dbReference type="EMBL" id="KEQ68152.1"/>
    </source>
</evidence>
<dbReference type="InterPro" id="IPR006913">
    <property type="entry name" value="CENP-V/GFA"/>
</dbReference>
<feature type="non-terminal residue" evidence="5">
    <location>
        <position position="1"/>
    </location>
</feature>
<reference evidence="5 6" key="1">
    <citation type="journal article" date="2014" name="BMC Genomics">
        <title>Genome sequencing of four Aureobasidium pullulans varieties: biotechnological potential, stress tolerance, and description of new species.</title>
        <authorList>
            <person name="Gostin Ar C."/>
            <person name="Ohm R.A."/>
            <person name="Kogej T."/>
            <person name="Sonjak S."/>
            <person name="Turk M."/>
            <person name="Zajc J."/>
            <person name="Zalar P."/>
            <person name="Grube M."/>
            <person name="Sun H."/>
            <person name="Han J."/>
            <person name="Sharma A."/>
            <person name="Chiniquy J."/>
            <person name="Ngan C.Y."/>
            <person name="Lipzen A."/>
            <person name="Barry K."/>
            <person name="Grigoriev I.V."/>
            <person name="Gunde-Cimerman N."/>
        </authorList>
    </citation>
    <scope>NUCLEOTIDE SEQUENCE [LARGE SCALE GENOMIC DNA]</scope>
    <source>
        <strain evidence="5 6">CBS 147.97</strain>
    </source>
</reference>
<dbReference type="Pfam" id="PF04828">
    <property type="entry name" value="GFA"/>
    <property type="match status" value="1"/>
</dbReference>
<evidence type="ECO:0000259" key="4">
    <source>
        <dbReference type="Pfam" id="PF04828"/>
    </source>
</evidence>
<dbReference type="Gene3D" id="2.170.150.70">
    <property type="match status" value="1"/>
</dbReference>
<keyword evidence="6" id="KW-1185">Reference proteome</keyword>
<evidence type="ECO:0000313" key="6">
    <source>
        <dbReference type="Proteomes" id="UP000027730"/>
    </source>
</evidence>
<dbReference type="GO" id="GO:0046872">
    <property type="term" value="F:metal ion binding"/>
    <property type="evidence" value="ECO:0007669"/>
    <property type="project" value="UniProtKB-KW"/>
</dbReference>
<dbReference type="STRING" id="1043004.A0A074WE38"/>
<dbReference type="RefSeq" id="XP_013422321.1">
    <property type="nucleotide sequence ID" value="XM_013566867.2"/>
</dbReference>
<feature type="domain" description="CENP-V/GFA" evidence="4">
    <location>
        <begin position="1"/>
        <end position="97"/>
    </location>
</feature>
<feature type="non-terminal residue" evidence="5">
    <location>
        <position position="100"/>
    </location>
</feature>
<sequence>LCHCGWCKKTPGYNGNTFAVLMDHACSNFKHLSGTSDTFKRIADSANTMTSYACGRCSCIMWVHPESQPALRVIRTGTINDADVLNSLAPSKELYCSPRP</sequence>
<proteinExistence type="inferred from homology"/>
<dbReference type="EMBL" id="KL584737">
    <property type="protein sequence ID" value="KEQ68152.1"/>
    <property type="molecule type" value="Genomic_DNA"/>
</dbReference>
<dbReference type="GO" id="GO:0016846">
    <property type="term" value="F:carbon-sulfur lyase activity"/>
    <property type="evidence" value="ECO:0007669"/>
    <property type="project" value="InterPro"/>
</dbReference>
<dbReference type="HOGENOM" id="CLU_055491_3_2_1"/>
<name>A0A074WE38_9PEZI</name>
<dbReference type="InterPro" id="IPR011057">
    <property type="entry name" value="Mss4-like_sf"/>
</dbReference>
<dbReference type="Proteomes" id="UP000027730">
    <property type="component" value="Unassembled WGS sequence"/>
</dbReference>
<dbReference type="GeneID" id="25408009"/>
<accession>A0A074WE38</accession>
<comment type="similarity">
    <text evidence="1">Belongs to the Gfa family.</text>
</comment>
<dbReference type="AlphaFoldDB" id="A0A074WE38"/>
<organism evidence="5 6">
    <name type="scientific">Aureobasidium namibiae CBS 147.97</name>
    <dbReference type="NCBI Taxonomy" id="1043004"/>
    <lineage>
        <taxon>Eukaryota</taxon>
        <taxon>Fungi</taxon>
        <taxon>Dikarya</taxon>
        <taxon>Ascomycota</taxon>
        <taxon>Pezizomycotina</taxon>
        <taxon>Dothideomycetes</taxon>
        <taxon>Dothideomycetidae</taxon>
        <taxon>Dothideales</taxon>
        <taxon>Saccotheciaceae</taxon>
        <taxon>Aureobasidium</taxon>
    </lineage>
</organism>
<gene>
    <name evidence="5" type="ORF">M436DRAFT_18392</name>
</gene>
<keyword evidence="2" id="KW-0479">Metal-binding</keyword>
<protein>
    <recommendedName>
        <fullName evidence="4">CENP-V/GFA domain-containing protein</fullName>
    </recommendedName>
</protein>
<evidence type="ECO:0000256" key="1">
    <source>
        <dbReference type="ARBA" id="ARBA00005495"/>
    </source>
</evidence>
<keyword evidence="3" id="KW-0862">Zinc</keyword>
<evidence type="ECO:0000256" key="3">
    <source>
        <dbReference type="ARBA" id="ARBA00022833"/>
    </source>
</evidence>